<dbReference type="RefSeq" id="WP_184085372.1">
    <property type="nucleotide sequence ID" value="NZ_JACIJF010000002.1"/>
</dbReference>
<evidence type="ECO:0000313" key="4">
    <source>
        <dbReference type="EMBL" id="MBB5709927.1"/>
    </source>
</evidence>
<evidence type="ECO:0000313" key="5">
    <source>
        <dbReference type="Proteomes" id="UP000527143"/>
    </source>
</evidence>
<accession>A0A840Y9B3</accession>
<dbReference type="InterPro" id="IPR038607">
    <property type="entry name" value="PhoD-like_sf"/>
</dbReference>
<feature type="domain" description="PhoD-like phosphatase metallophosphatase" evidence="2">
    <location>
        <begin position="136"/>
        <end position="511"/>
    </location>
</feature>
<evidence type="ECO:0000259" key="2">
    <source>
        <dbReference type="Pfam" id="PF09423"/>
    </source>
</evidence>
<dbReference type="InterPro" id="IPR032093">
    <property type="entry name" value="PhoD_N"/>
</dbReference>
<feature type="signal peptide" evidence="1">
    <location>
        <begin position="1"/>
        <end position="19"/>
    </location>
</feature>
<dbReference type="Pfam" id="PF16655">
    <property type="entry name" value="PhoD_N"/>
    <property type="match status" value="1"/>
</dbReference>
<protein>
    <submittedName>
        <fullName evidence="4">Alkaline phosphatase D</fullName>
        <ecNumber evidence="4">3.1.3.1</ecNumber>
    </submittedName>
</protein>
<dbReference type="InterPro" id="IPR006311">
    <property type="entry name" value="TAT_signal"/>
</dbReference>
<keyword evidence="4" id="KW-0378">Hydrolase</keyword>
<dbReference type="PANTHER" id="PTHR43606">
    <property type="entry name" value="PHOSPHATASE, PUTATIVE (AFU_ORTHOLOGUE AFUA_6G08710)-RELATED"/>
    <property type="match status" value="1"/>
</dbReference>
<reference evidence="4 5" key="1">
    <citation type="submission" date="2020-08" db="EMBL/GenBank/DDBJ databases">
        <title>Genomic Encyclopedia of Type Strains, Phase IV (KMG-IV): sequencing the most valuable type-strain genomes for metagenomic binning, comparative biology and taxonomic classification.</title>
        <authorList>
            <person name="Goeker M."/>
        </authorList>
    </citation>
    <scope>NUCLEOTIDE SEQUENCE [LARGE SCALE GENOMIC DNA]</scope>
    <source>
        <strain evidence="4 5">DSM 26736</strain>
    </source>
</reference>
<dbReference type="AlphaFoldDB" id="A0A840Y9B3"/>
<evidence type="ECO:0000256" key="1">
    <source>
        <dbReference type="SAM" id="SignalP"/>
    </source>
</evidence>
<dbReference type="CDD" id="cd07389">
    <property type="entry name" value="MPP_PhoD"/>
    <property type="match status" value="1"/>
</dbReference>
<dbReference type="EC" id="3.1.3.1" evidence="4"/>
<comment type="caution">
    <text evidence="4">The sequence shown here is derived from an EMBL/GenBank/DDBJ whole genome shotgun (WGS) entry which is preliminary data.</text>
</comment>
<name>A0A840Y9B3_9SPHN</name>
<dbReference type="Gene3D" id="2.60.40.380">
    <property type="entry name" value="Purple acid phosphatase-like, N-terminal"/>
    <property type="match status" value="1"/>
</dbReference>
<sequence>MTINRRGALALLGSGAALGVPGAAQTAQPVAARFAHGIASGDPAADGAVIWTRITADAGVGDVPVTWHVAAAADGKPIASGKATARAAADHTVKVEVTRLKAGRDYWYWFTTASGHRSPVGRFRTLPKGAIDSLVLAVASCQLYPGGLFNAYADMAALPRLDAVLHLGDYIYEYGAEGYGVEVGKKLGRLPDPPHEILTLADYRRRHAQVKGDADMQAAHARAAFICVWDDHEVANDSWIGGAENHDPATEGNWKARKAAAMQAYFEWMPIRDPKQGRPWDAINRSFEFGDLATLAMVETRLLARSEQAEVKGGTPGPEQYAAVMAERARPEREMLGADQQRWLEGVLAASVQANKPWQMLGNQVLMARVAGPNLTSLAPHIAKLPEVYRKRLQQAAAGFEAGLPFNFDAWDGYPAARERLYAAFRRAGSKPIVLAGDSHAAWANDLYDDAGMLVASEFGSTAITSPSYGSLLPGLGVVLAEANREVAFCDQDNKGYTLLTLTPSAATAEFVTVSTILAKPFGRKVAATYRVAPAAQRAPLQRV</sequence>
<organism evidence="4 5">
    <name type="scientific">Sphingomonas xinjiangensis</name>
    <dbReference type="NCBI Taxonomy" id="643568"/>
    <lineage>
        <taxon>Bacteria</taxon>
        <taxon>Pseudomonadati</taxon>
        <taxon>Pseudomonadota</taxon>
        <taxon>Alphaproteobacteria</taxon>
        <taxon>Sphingomonadales</taxon>
        <taxon>Sphingomonadaceae</taxon>
        <taxon>Sphingomonas</taxon>
    </lineage>
</organism>
<dbReference type="Gene3D" id="3.60.21.70">
    <property type="entry name" value="PhoD-like phosphatase"/>
    <property type="match status" value="1"/>
</dbReference>
<gene>
    <name evidence="4" type="ORF">FHT02_001149</name>
</gene>
<dbReference type="PANTHER" id="PTHR43606:SF2">
    <property type="entry name" value="ALKALINE PHOSPHATASE FAMILY PROTEIN (AFU_ORTHOLOGUE AFUA_5G03860)"/>
    <property type="match status" value="1"/>
</dbReference>
<evidence type="ECO:0000259" key="3">
    <source>
        <dbReference type="Pfam" id="PF16655"/>
    </source>
</evidence>
<dbReference type="PROSITE" id="PS51318">
    <property type="entry name" value="TAT"/>
    <property type="match status" value="1"/>
</dbReference>
<keyword evidence="5" id="KW-1185">Reference proteome</keyword>
<proteinExistence type="predicted"/>
<dbReference type="GO" id="GO:0004035">
    <property type="term" value="F:alkaline phosphatase activity"/>
    <property type="evidence" value="ECO:0007669"/>
    <property type="project" value="UniProtKB-EC"/>
</dbReference>
<dbReference type="SUPFAM" id="SSF56300">
    <property type="entry name" value="Metallo-dependent phosphatases"/>
    <property type="match status" value="1"/>
</dbReference>
<dbReference type="EMBL" id="JACIJF010000002">
    <property type="protein sequence ID" value="MBB5709927.1"/>
    <property type="molecule type" value="Genomic_DNA"/>
</dbReference>
<feature type="domain" description="Phospholipase D N-terminal" evidence="3">
    <location>
        <begin position="36"/>
        <end position="125"/>
    </location>
</feature>
<dbReference type="InterPro" id="IPR052900">
    <property type="entry name" value="Phospholipid_Metab_Enz"/>
</dbReference>
<dbReference type="InterPro" id="IPR018946">
    <property type="entry name" value="PhoD-like_MPP"/>
</dbReference>
<dbReference type="InterPro" id="IPR029052">
    <property type="entry name" value="Metallo-depent_PP-like"/>
</dbReference>
<feature type="chain" id="PRO_5032521411" evidence="1">
    <location>
        <begin position="20"/>
        <end position="544"/>
    </location>
</feature>
<dbReference type="Proteomes" id="UP000527143">
    <property type="component" value="Unassembled WGS sequence"/>
</dbReference>
<keyword evidence="1" id="KW-0732">Signal</keyword>
<dbReference type="Pfam" id="PF09423">
    <property type="entry name" value="PhoD"/>
    <property type="match status" value="1"/>
</dbReference>